<evidence type="ECO:0000256" key="1">
    <source>
        <dbReference type="SAM" id="SignalP"/>
    </source>
</evidence>
<comment type="caution">
    <text evidence="3">The sequence shown here is derived from an EMBL/GenBank/DDBJ whole genome shotgun (WGS) entry which is preliminary data.</text>
</comment>
<evidence type="ECO:0000313" key="4">
    <source>
        <dbReference type="Proteomes" id="UP000248745"/>
    </source>
</evidence>
<proteinExistence type="predicted"/>
<dbReference type="InterPro" id="IPR026444">
    <property type="entry name" value="Secre_tail"/>
</dbReference>
<feature type="signal peptide" evidence="1">
    <location>
        <begin position="1"/>
        <end position="18"/>
    </location>
</feature>
<gene>
    <name evidence="3" type="ORF">DN068_12035</name>
</gene>
<dbReference type="RefSeq" id="WP_110999179.1">
    <property type="nucleotide sequence ID" value="NZ_QKTW01000017.1"/>
</dbReference>
<dbReference type="AlphaFoldDB" id="A0A2W2AY22"/>
<name>A0A2W2AY22_9BACT</name>
<sequence length="529" mass="59617">MKKFLSILSLFACFVAHAQVNVVQQLGIRRSVPGAATEYGNHYFFLSSRFFPNTPHYYPSDFATQYTINRADKYTNTLQQAKLLTELGDSTHADNTAFWSQIYMEAMNGRIYLFYEKSILYDTSLVYYQKSWNGVYCTILDTNLNVLVSDKMLVQKKGNESFFAPLPQAVNCSNQHVLIGYGMLDTLYGQSRTLLMYQILDTAANLIKEDTVQGTPYWDGTHEIAQLLSYPGNRYIAAGRGLLGPYDGNGMYLADSSMDLIDTFRYDSYLDYSKHAIYAYRPPFAAVLPTGSLILGGVYEDDQTFGTALSKQDVSNGFRTDSFIVVQGHEHHSSIAQANIIYNGFDNRVYYCNGTNTNVSTFGCDGNANYIQVICTDSNLNKKWVKYIYSDTNNCASVLKVIKPYNRSGVVISGQRETTLTPYNDSLTQGFLYYIDSAGSLSVPNTEHTFIRDRFRVYPNPSTGNIFVDDVFDKLKDVTVYGIDGRAVINQLLTQGKNELNTSRLSAGLYLIRLTSKDDVVYQSKFIKE</sequence>
<dbReference type="EMBL" id="QKTW01000017">
    <property type="protein sequence ID" value="PZF72588.1"/>
    <property type="molecule type" value="Genomic_DNA"/>
</dbReference>
<keyword evidence="4" id="KW-1185">Reference proteome</keyword>
<dbReference type="Pfam" id="PF18962">
    <property type="entry name" value="Por_Secre_tail"/>
    <property type="match status" value="1"/>
</dbReference>
<dbReference type="Proteomes" id="UP000248745">
    <property type="component" value="Unassembled WGS sequence"/>
</dbReference>
<feature type="chain" id="PRO_5016168233" description="Secretion system C-terminal sorting domain-containing protein" evidence="1">
    <location>
        <begin position="19"/>
        <end position="529"/>
    </location>
</feature>
<reference evidence="3 4" key="1">
    <citation type="submission" date="2018-06" db="EMBL/GenBank/DDBJ databases">
        <title>Mucibacter soli gen. nov., sp. nov., a new member of the family Chitinophagaceae producing mucin.</title>
        <authorList>
            <person name="Kim M.-K."/>
            <person name="Park S."/>
            <person name="Kim T.-S."/>
            <person name="Joung Y."/>
            <person name="Han J.-H."/>
            <person name="Kim S.B."/>
        </authorList>
    </citation>
    <scope>NUCLEOTIDE SEQUENCE [LARGE SCALE GENOMIC DNA]</scope>
    <source>
        <strain evidence="3 4">R1-15</strain>
    </source>
</reference>
<feature type="domain" description="Secretion system C-terminal sorting" evidence="2">
    <location>
        <begin position="457"/>
        <end position="527"/>
    </location>
</feature>
<accession>A0A2W2AY22</accession>
<keyword evidence="1" id="KW-0732">Signal</keyword>
<evidence type="ECO:0000313" key="3">
    <source>
        <dbReference type="EMBL" id="PZF72588.1"/>
    </source>
</evidence>
<organism evidence="3 4">
    <name type="scientific">Taibaiella soli</name>
    <dbReference type="NCBI Taxonomy" id="1649169"/>
    <lineage>
        <taxon>Bacteria</taxon>
        <taxon>Pseudomonadati</taxon>
        <taxon>Bacteroidota</taxon>
        <taxon>Chitinophagia</taxon>
        <taxon>Chitinophagales</taxon>
        <taxon>Chitinophagaceae</taxon>
        <taxon>Taibaiella</taxon>
    </lineage>
</organism>
<dbReference type="NCBIfam" id="TIGR04183">
    <property type="entry name" value="Por_Secre_tail"/>
    <property type="match status" value="1"/>
</dbReference>
<evidence type="ECO:0000259" key="2">
    <source>
        <dbReference type="Pfam" id="PF18962"/>
    </source>
</evidence>
<dbReference type="OrthoDB" id="9776255at2"/>
<protein>
    <recommendedName>
        <fullName evidence="2">Secretion system C-terminal sorting domain-containing protein</fullName>
    </recommendedName>
</protein>